<dbReference type="InterPro" id="IPR001692">
    <property type="entry name" value="Histidinol_DH_CS"/>
</dbReference>
<feature type="binding site" evidence="8">
    <location>
        <position position="441"/>
    </location>
    <ligand>
        <name>substrate</name>
    </ligand>
</feature>
<evidence type="ECO:0000256" key="4">
    <source>
        <dbReference type="ARBA" id="ARBA00023002"/>
    </source>
</evidence>
<dbReference type="PROSITE" id="PS00611">
    <property type="entry name" value="HISOL_DEHYDROGENASE"/>
    <property type="match status" value="1"/>
</dbReference>
<feature type="binding site" evidence="9">
    <location>
        <position position="382"/>
    </location>
    <ligand>
        <name>Zn(2+)</name>
        <dbReference type="ChEBI" id="CHEBI:29105"/>
    </ligand>
</feature>
<dbReference type="GO" id="GO:0000105">
    <property type="term" value="P:L-histidine biosynthetic process"/>
    <property type="evidence" value="ECO:0007669"/>
    <property type="project" value="InterPro"/>
</dbReference>
<dbReference type="InterPro" id="IPR016161">
    <property type="entry name" value="Ald_DH/histidinol_DH"/>
</dbReference>
<dbReference type="PIRSF" id="PIRSF000099">
    <property type="entry name" value="Histidinol_dh"/>
    <property type="match status" value="1"/>
</dbReference>
<evidence type="ECO:0000313" key="11">
    <source>
        <dbReference type="EMBL" id="SFK05199.1"/>
    </source>
</evidence>
<feature type="binding site" evidence="8">
    <location>
        <position position="280"/>
    </location>
    <ligand>
        <name>substrate</name>
    </ligand>
</feature>
<comment type="similarity">
    <text evidence="1 5 10">Belongs to the histidinol dehydrogenase family.</text>
</comment>
<feature type="binding site" evidence="8">
    <location>
        <position position="382"/>
    </location>
    <ligand>
        <name>substrate</name>
    </ligand>
</feature>
<evidence type="ECO:0000256" key="3">
    <source>
        <dbReference type="ARBA" id="ARBA00022833"/>
    </source>
</evidence>
<keyword evidence="12" id="KW-1185">Reference proteome</keyword>
<evidence type="ECO:0000256" key="1">
    <source>
        <dbReference type="ARBA" id="ARBA00010178"/>
    </source>
</evidence>
<keyword evidence="4 5" id="KW-0560">Oxidoreductase</keyword>
<dbReference type="Pfam" id="PF00815">
    <property type="entry name" value="Histidinol_dh"/>
    <property type="match status" value="1"/>
</dbReference>
<feature type="binding site" evidence="8">
    <location>
        <position position="349"/>
    </location>
    <ligand>
        <name>substrate</name>
    </ligand>
</feature>
<keyword evidence="7" id="KW-0520">NAD</keyword>
<feature type="binding site" evidence="9">
    <location>
        <position position="280"/>
    </location>
    <ligand>
        <name>Zn(2+)</name>
        <dbReference type="ChEBI" id="CHEBI:29105"/>
    </ligand>
</feature>
<feature type="binding site" evidence="8">
    <location>
        <position position="283"/>
    </location>
    <ligand>
        <name>substrate</name>
    </ligand>
</feature>
<dbReference type="GO" id="GO:0051287">
    <property type="term" value="F:NAD binding"/>
    <property type="evidence" value="ECO:0007669"/>
    <property type="project" value="InterPro"/>
</dbReference>
<protein>
    <submittedName>
        <fullName evidence="11">Histidinol dehydrogenase</fullName>
    </submittedName>
</protein>
<feature type="binding site" evidence="7">
    <location>
        <position position="235"/>
    </location>
    <ligand>
        <name>NAD(+)</name>
        <dbReference type="ChEBI" id="CHEBI:57540"/>
    </ligand>
</feature>
<feature type="binding site" evidence="9">
    <location>
        <position position="283"/>
    </location>
    <ligand>
        <name>Zn(2+)</name>
        <dbReference type="ChEBI" id="CHEBI:29105"/>
    </ligand>
</feature>
<feature type="binding site" evidence="7">
    <location>
        <position position="212"/>
    </location>
    <ligand>
        <name>NAD(+)</name>
        <dbReference type="ChEBI" id="CHEBI:57540"/>
    </ligand>
</feature>
<dbReference type="eggNOG" id="COG0141">
    <property type="taxonomic scope" value="Bacteria"/>
</dbReference>
<evidence type="ECO:0000256" key="6">
    <source>
        <dbReference type="PIRSR" id="PIRSR000099-1"/>
    </source>
</evidence>
<evidence type="ECO:0000256" key="10">
    <source>
        <dbReference type="RuleBase" id="RU004175"/>
    </source>
</evidence>
<organism evidence="11 12">
    <name type="scientific">Halobacillus dabanensis</name>
    <dbReference type="NCBI Taxonomy" id="240302"/>
    <lineage>
        <taxon>Bacteria</taxon>
        <taxon>Bacillati</taxon>
        <taxon>Bacillota</taxon>
        <taxon>Bacilli</taxon>
        <taxon>Bacillales</taxon>
        <taxon>Bacillaceae</taxon>
        <taxon>Halobacillus</taxon>
    </lineage>
</organism>
<comment type="cofactor">
    <cofactor evidence="9">
        <name>Zn(2+)</name>
        <dbReference type="ChEBI" id="CHEBI:29105"/>
    </cofactor>
    <text evidence="9">Binds 1 zinc ion per subunit.</text>
</comment>
<dbReference type="PANTHER" id="PTHR21256:SF14">
    <property type="entry name" value="HISTIDINOL DEHYDROGENASE"/>
    <property type="match status" value="1"/>
</dbReference>
<dbReference type="CDD" id="cd06572">
    <property type="entry name" value="Histidinol_dh"/>
    <property type="match status" value="1"/>
</dbReference>
<feature type="active site" description="Proton acceptor" evidence="6">
    <location>
        <position position="349"/>
    </location>
</feature>
<evidence type="ECO:0000256" key="2">
    <source>
        <dbReference type="ARBA" id="ARBA00022723"/>
    </source>
</evidence>
<keyword evidence="3 9" id="KW-0862">Zinc</keyword>
<feature type="binding site" evidence="9">
    <location>
        <position position="441"/>
    </location>
    <ligand>
        <name>Zn(2+)</name>
        <dbReference type="ChEBI" id="CHEBI:29105"/>
    </ligand>
</feature>
<dbReference type="PANTHER" id="PTHR21256">
    <property type="entry name" value="HISTIDINOL DEHYDROGENASE HDH"/>
    <property type="match status" value="1"/>
</dbReference>
<dbReference type="PRINTS" id="PR00083">
    <property type="entry name" value="HOLDHDRGNASE"/>
</dbReference>
<dbReference type="InterPro" id="IPR012131">
    <property type="entry name" value="Hstdl_DH"/>
</dbReference>
<dbReference type="SUPFAM" id="SSF53720">
    <property type="entry name" value="ALDH-like"/>
    <property type="match status" value="1"/>
</dbReference>
<feature type="binding site" evidence="8">
    <location>
        <position position="436"/>
    </location>
    <ligand>
        <name>substrate</name>
    </ligand>
</feature>
<proteinExistence type="inferred from homology"/>
<evidence type="ECO:0000256" key="5">
    <source>
        <dbReference type="PIRNR" id="PIRNR000099"/>
    </source>
</evidence>
<dbReference type="Gene3D" id="3.40.50.1980">
    <property type="entry name" value="Nitrogenase molybdenum iron protein domain"/>
    <property type="match status" value="2"/>
</dbReference>
<feature type="binding site" evidence="7">
    <location>
        <position position="150"/>
    </location>
    <ligand>
        <name>NAD(+)</name>
        <dbReference type="ChEBI" id="CHEBI:57540"/>
    </ligand>
</feature>
<dbReference type="Proteomes" id="UP000183557">
    <property type="component" value="Unassembled WGS sequence"/>
</dbReference>
<feature type="active site" description="Proton acceptor" evidence="6">
    <location>
        <position position="348"/>
    </location>
</feature>
<dbReference type="AlphaFoldDB" id="A0A1I3WDC4"/>
<gene>
    <name evidence="11" type="ORF">SAMN04487936_106313</name>
</gene>
<dbReference type="Gene3D" id="1.20.5.1300">
    <property type="match status" value="1"/>
</dbReference>
<dbReference type="GO" id="GO:0046872">
    <property type="term" value="F:metal ion binding"/>
    <property type="evidence" value="ECO:0007669"/>
    <property type="project" value="UniProtKB-KW"/>
</dbReference>
<name>A0A1I3WDC4_HALDA</name>
<dbReference type="NCBIfam" id="TIGR00069">
    <property type="entry name" value="hisD"/>
    <property type="match status" value="1"/>
</dbReference>
<evidence type="ECO:0000256" key="7">
    <source>
        <dbReference type="PIRSR" id="PIRSR000099-2"/>
    </source>
</evidence>
<accession>A0A1I3WDC4</accession>
<dbReference type="InterPro" id="IPR022695">
    <property type="entry name" value="Histidinol_DH_monofunct"/>
</dbReference>
<evidence type="ECO:0000256" key="8">
    <source>
        <dbReference type="PIRSR" id="PIRSR000099-3"/>
    </source>
</evidence>
<dbReference type="GO" id="GO:0005829">
    <property type="term" value="C:cytosol"/>
    <property type="evidence" value="ECO:0007669"/>
    <property type="project" value="TreeGrafter"/>
</dbReference>
<dbReference type="STRING" id="240302.BN982_01653"/>
<evidence type="ECO:0000256" key="9">
    <source>
        <dbReference type="PIRSR" id="PIRSR000099-4"/>
    </source>
</evidence>
<dbReference type="GO" id="GO:0004399">
    <property type="term" value="F:histidinol dehydrogenase activity"/>
    <property type="evidence" value="ECO:0007669"/>
    <property type="project" value="InterPro"/>
</dbReference>
<feature type="binding site" evidence="8">
    <location>
        <position position="258"/>
    </location>
    <ligand>
        <name>substrate</name>
    </ligand>
</feature>
<sequence length="452" mass="49119">MKTRKTVLIQVKMEISQVSPNQMINKRKNGGIDMEFLKQAEIQESDQSADTEKIVKDIISNVRSNGDEAVKKYEETLSNSFRPLKVEEDEIKESTDSLSPEIKTLIERVVERVSSFAEAQLECLTPFEKEFGPGIRMGHKIIPIEKVGAYVPGGRFPLLSSGPMVVAPAKVAGAKQIVACSPANYKGGIHPAVLYGLKCSGADHIYAIGGAQAISAMAYGTETIPEVDVIGGPGNRFVAEAKRQVFGKVGIDLIAGPSEILVFADETAEPKKCAADLLAQAEHDPNARAIIVSTSRTIATRTIEEVNTYLKEFSSDSPAHESWANMGEVIYAESMNEGIRICNEIAIEHLHLHLKDSRSIMDQFTNYGSIFLGADSSVVFSDKVSGTNHTLPTQKAARYTGGLWVGNYVKVATHQEITGEGIEYLADHSTKQSNVEGLEGHHLSAAVRLSDM</sequence>
<dbReference type="FunFam" id="3.40.50.1980:FF:000001">
    <property type="entry name" value="Histidinol dehydrogenase"/>
    <property type="match status" value="1"/>
</dbReference>
<dbReference type="EMBL" id="FOSB01000006">
    <property type="protein sequence ID" value="SFK05199.1"/>
    <property type="molecule type" value="Genomic_DNA"/>
</dbReference>
<reference evidence="12" key="1">
    <citation type="submission" date="2016-10" db="EMBL/GenBank/DDBJ databases">
        <authorList>
            <person name="Varghese N."/>
            <person name="Submissions S."/>
        </authorList>
    </citation>
    <scope>NUCLEOTIDE SEQUENCE [LARGE SCALE GENOMIC DNA]</scope>
    <source>
        <strain evidence="12">CGMCC 1.3704</strain>
    </source>
</reference>
<evidence type="ECO:0000313" key="12">
    <source>
        <dbReference type="Proteomes" id="UP000183557"/>
    </source>
</evidence>
<keyword evidence="2 9" id="KW-0479">Metal-binding</keyword>